<name>A0A1M5VCQ3_9GAMM</name>
<reference evidence="3 4" key="1">
    <citation type="submission" date="2016-11" db="EMBL/GenBank/DDBJ databases">
        <authorList>
            <person name="Jaros S."/>
            <person name="Januszkiewicz K."/>
            <person name="Wedrychowicz H."/>
        </authorList>
    </citation>
    <scope>NUCLEOTIDE SEQUENCE [LARGE SCALE GENOMIC DNA]</scope>
    <source>
        <strain evidence="3 4">DSM 16917</strain>
    </source>
</reference>
<evidence type="ECO:0000313" key="3">
    <source>
        <dbReference type="EMBL" id="SHH72986.1"/>
    </source>
</evidence>
<dbReference type="EMBL" id="FQXG01000004">
    <property type="protein sequence ID" value="SHH72986.1"/>
    <property type="molecule type" value="Genomic_DNA"/>
</dbReference>
<dbReference type="OrthoDB" id="198978at2"/>
<dbReference type="InterPro" id="IPR051702">
    <property type="entry name" value="SH3_domain_YSC84-like"/>
</dbReference>
<dbReference type="Proteomes" id="UP000184268">
    <property type="component" value="Unassembled WGS sequence"/>
</dbReference>
<dbReference type="RefSeq" id="WP_067656449.1">
    <property type="nucleotide sequence ID" value="NZ_FQXG01000004.1"/>
</dbReference>
<dbReference type="Pfam" id="PF04366">
    <property type="entry name" value="Ysc84"/>
    <property type="match status" value="1"/>
</dbReference>
<gene>
    <name evidence="3" type="ORF">SAMN02745129_2709</name>
</gene>
<feature type="compositionally biased region" description="Basic and acidic residues" evidence="1">
    <location>
        <begin position="31"/>
        <end position="56"/>
    </location>
</feature>
<sequence length="205" mass="20921">MKRIVGLSLVALTLSLGQGWAEEEAEAARAAAKEANDKADAAKEEAKAAEDAKDAAESLEEAEATVKQFKKEDDSLAAVMDKAAGYAVFPTVGKAGMGVGGAHGSGIVYAGGKPIGTTSLTQLTIGFQLGGQVFSELILFEDAEALENFKGGNFEMSAQISAVVAAAGAAASAPYENGIKVLTMTGGGLMYEASVGGQKFSYKDL</sequence>
<feature type="region of interest" description="Disordered" evidence="1">
    <location>
        <begin position="31"/>
        <end position="57"/>
    </location>
</feature>
<dbReference type="PANTHER" id="PTHR15629:SF2">
    <property type="entry name" value="SH3 DOMAIN-CONTAINING YSC84-LIKE PROTEIN 1"/>
    <property type="match status" value="1"/>
</dbReference>
<dbReference type="PANTHER" id="PTHR15629">
    <property type="entry name" value="SH3YL1 PROTEIN"/>
    <property type="match status" value="1"/>
</dbReference>
<dbReference type="CDD" id="cd11524">
    <property type="entry name" value="SYLF"/>
    <property type="match status" value="1"/>
</dbReference>
<dbReference type="InterPro" id="IPR007461">
    <property type="entry name" value="Ysc84_actin-binding"/>
</dbReference>
<evidence type="ECO:0000256" key="1">
    <source>
        <dbReference type="SAM" id="MobiDB-lite"/>
    </source>
</evidence>
<evidence type="ECO:0000259" key="2">
    <source>
        <dbReference type="Pfam" id="PF04366"/>
    </source>
</evidence>
<dbReference type="AlphaFoldDB" id="A0A1M5VCQ3"/>
<proteinExistence type="predicted"/>
<protein>
    <submittedName>
        <fullName evidence="3">Lipid-binding SYLF domain-containing protein</fullName>
    </submittedName>
</protein>
<dbReference type="GO" id="GO:0035091">
    <property type="term" value="F:phosphatidylinositol binding"/>
    <property type="evidence" value="ECO:0007669"/>
    <property type="project" value="TreeGrafter"/>
</dbReference>
<organism evidence="3 4">
    <name type="scientific">Ferrimonas marina</name>
    <dbReference type="NCBI Taxonomy" id="299255"/>
    <lineage>
        <taxon>Bacteria</taxon>
        <taxon>Pseudomonadati</taxon>
        <taxon>Pseudomonadota</taxon>
        <taxon>Gammaproteobacteria</taxon>
        <taxon>Alteromonadales</taxon>
        <taxon>Ferrimonadaceae</taxon>
        <taxon>Ferrimonas</taxon>
    </lineage>
</organism>
<accession>A0A1M5VCQ3</accession>
<evidence type="ECO:0000313" key="4">
    <source>
        <dbReference type="Proteomes" id="UP000184268"/>
    </source>
</evidence>
<keyword evidence="4" id="KW-1185">Reference proteome</keyword>
<feature type="domain" description="Ysc84 actin-binding" evidence="2">
    <location>
        <begin position="122"/>
        <end position="199"/>
    </location>
</feature>
<dbReference type="STRING" id="299255.SAMN02745129_2709"/>